<feature type="region of interest" description="Disordered" evidence="1">
    <location>
        <begin position="103"/>
        <end position="127"/>
    </location>
</feature>
<accession>A0ABW2Y173</accession>
<proteinExistence type="predicted"/>
<name>A0ABW2Y173_9ACTN</name>
<protein>
    <submittedName>
        <fullName evidence="2">Uncharacterized protein</fullName>
    </submittedName>
</protein>
<evidence type="ECO:0000256" key="1">
    <source>
        <dbReference type="SAM" id="MobiDB-lite"/>
    </source>
</evidence>
<reference evidence="3" key="1">
    <citation type="journal article" date="2019" name="Int. J. Syst. Evol. Microbiol.">
        <title>The Global Catalogue of Microorganisms (GCM) 10K type strain sequencing project: providing services to taxonomists for standard genome sequencing and annotation.</title>
        <authorList>
            <consortium name="The Broad Institute Genomics Platform"/>
            <consortium name="The Broad Institute Genome Sequencing Center for Infectious Disease"/>
            <person name="Wu L."/>
            <person name="Ma J."/>
        </authorList>
    </citation>
    <scope>NUCLEOTIDE SEQUENCE [LARGE SCALE GENOMIC DNA]</scope>
    <source>
        <strain evidence="3">JCM 9371</strain>
    </source>
</reference>
<evidence type="ECO:0000313" key="3">
    <source>
        <dbReference type="Proteomes" id="UP001597063"/>
    </source>
</evidence>
<sequence>MREIREHPEWSWIELVVTHERWREVGDQVRDQLADVAAGAVPAPESISSWIFDLSVDDEVLGQIYEDSHKVFVEAELGPLGANTGRKIKVIAYRCPHCSYSEPGDARGPSLRGRCPEHGSLMRAANP</sequence>
<comment type="caution">
    <text evidence="2">The sequence shown here is derived from an EMBL/GenBank/DDBJ whole genome shotgun (WGS) entry which is preliminary data.</text>
</comment>
<evidence type="ECO:0000313" key="2">
    <source>
        <dbReference type="EMBL" id="MFD0692327.1"/>
    </source>
</evidence>
<dbReference type="Proteomes" id="UP001597063">
    <property type="component" value="Unassembled WGS sequence"/>
</dbReference>
<gene>
    <name evidence="2" type="ORF">ACFQZM_48120</name>
</gene>
<keyword evidence="3" id="KW-1185">Reference proteome</keyword>
<organism evidence="2 3">
    <name type="scientific">Actinomadura fibrosa</name>
    <dbReference type="NCBI Taxonomy" id="111802"/>
    <lineage>
        <taxon>Bacteria</taxon>
        <taxon>Bacillati</taxon>
        <taxon>Actinomycetota</taxon>
        <taxon>Actinomycetes</taxon>
        <taxon>Streptosporangiales</taxon>
        <taxon>Thermomonosporaceae</taxon>
        <taxon>Actinomadura</taxon>
    </lineage>
</organism>
<dbReference type="EMBL" id="JBHTGP010000039">
    <property type="protein sequence ID" value="MFD0692327.1"/>
    <property type="molecule type" value="Genomic_DNA"/>
</dbReference>
<dbReference type="RefSeq" id="WP_131760082.1">
    <property type="nucleotide sequence ID" value="NZ_CAACUY010000101.1"/>
</dbReference>